<dbReference type="EMBL" id="CAJNJA010098974">
    <property type="protein sequence ID" value="CAE7943228.1"/>
    <property type="molecule type" value="Genomic_DNA"/>
</dbReference>
<evidence type="ECO:0000256" key="5">
    <source>
        <dbReference type="SAM" id="Phobius"/>
    </source>
</evidence>
<keyword evidence="2 5" id="KW-0812">Transmembrane</keyword>
<keyword evidence="3 5" id="KW-1133">Transmembrane helix</keyword>
<comment type="subcellular location">
    <subcellularLocation>
        <location evidence="1">Membrane</location>
        <topology evidence="1">Multi-pass membrane protein</topology>
    </subcellularLocation>
</comment>
<feature type="transmembrane region" description="Helical" evidence="5">
    <location>
        <begin position="21"/>
        <end position="43"/>
    </location>
</feature>
<dbReference type="Gene3D" id="1.10.287.70">
    <property type="match status" value="1"/>
</dbReference>
<dbReference type="AlphaFoldDB" id="A0A813CHZ0"/>
<evidence type="ECO:0000256" key="1">
    <source>
        <dbReference type="ARBA" id="ARBA00004141"/>
    </source>
</evidence>
<dbReference type="GO" id="GO:0005216">
    <property type="term" value="F:monoatomic ion channel activity"/>
    <property type="evidence" value="ECO:0007669"/>
    <property type="project" value="InterPro"/>
</dbReference>
<evidence type="ECO:0000313" key="7">
    <source>
        <dbReference type="EMBL" id="CAE7943228.1"/>
    </source>
</evidence>
<dbReference type="Pfam" id="PF00520">
    <property type="entry name" value="Ion_trans"/>
    <property type="match status" value="1"/>
</dbReference>
<evidence type="ECO:0000313" key="8">
    <source>
        <dbReference type="Proteomes" id="UP000601435"/>
    </source>
</evidence>
<dbReference type="GO" id="GO:0016020">
    <property type="term" value="C:membrane"/>
    <property type="evidence" value="ECO:0007669"/>
    <property type="project" value="UniProtKB-SubCell"/>
</dbReference>
<dbReference type="SUPFAM" id="SSF47473">
    <property type="entry name" value="EF-hand"/>
    <property type="match status" value="1"/>
</dbReference>
<dbReference type="Proteomes" id="UP000601435">
    <property type="component" value="Unassembled WGS sequence"/>
</dbReference>
<evidence type="ECO:0000256" key="2">
    <source>
        <dbReference type="ARBA" id="ARBA00022692"/>
    </source>
</evidence>
<gene>
    <name evidence="7" type="primary">Cacna1i</name>
    <name evidence="7" type="ORF">SNEC2469_LOCUS34968</name>
</gene>
<accession>A0A813CHZ0</accession>
<keyword evidence="8" id="KW-1185">Reference proteome</keyword>
<dbReference type="Gene3D" id="1.10.238.10">
    <property type="entry name" value="EF-hand"/>
    <property type="match status" value="1"/>
</dbReference>
<evidence type="ECO:0000256" key="3">
    <source>
        <dbReference type="ARBA" id="ARBA00022989"/>
    </source>
</evidence>
<proteinExistence type="predicted"/>
<comment type="caution">
    <text evidence="7">The sequence shown here is derived from an EMBL/GenBank/DDBJ whole genome shotgun (WGS) entry which is preliminary data.</text>
</comment>
<organism evidence="7 8">
    <name type="scientific">Symbiodinium necroappetens</name>
    <dbReference type="NCBI Taxonomy" id="1628268"/>
    <lineage>
        <taxon>Eukaryota</taxon>
        <taxon>Sar</taxon>
        <taxon>Alveolata</taxon>
        <taxon>Dinophyceae</taxon>
        <taxon>Suessiales</taxon>
        <taxon>Symbiodiniaceae</taxon>
        <taxon>Symbiodinium</taxon>
    </lineage>
</organism>
<keyword evidence="4 5" id="KW-0472">Membrane</keyword>
<dbReference type="OrthoDB" id="191686at2759"/>
<reference evidence="7" key="1">
    <citation type="submission" date="2021-02" db="EMBL/GenBank/DDBJ databases">
        <authorList>
            <person name="Dougan E. K."/>
            <person name="Rhodes N."/>
            <person name="Thang M."/>
            <person name="Chan C."/>
        </authorList>
    </citation>
    <scope>NUCLEOTIDE SEQUENCE</scope>
</reference>
<name>A0A813CHZ0_9DINO</name>
<evidence type="ECO:0000256" key="4">
    <source>
        <dbReference type="ARBA" id="ARBA00023136"/>
    </source>
</evidence>
<dbReference type="InterPro" id="IPR005821">
    <property type="entry name" value="Ion_trans_dom"/>
</dbReference>
<sequence>MVRSFRFFRGLRMLVKACQCCLPSLCWSMVLLAVFMCMGALILGNLLQDFIKDETQSLEDRIWVWTHYGTAYRATYTLYEVTFAGNWPTNARPVLERVSHAFVIFYLLYITIIVFAVIRVISAIFLKDTLDEAHNDAQHLVLDRIRKKAEYVERLEGVFKTLDVTGRGTLSEQVLNHMLANPKVKAYFQTLEVDVQEGTALFHLLDNGDGEVTLDEFIDGIMRCKGPARAIDTVALQSDVKQLDNKVTKLIRQMKDSKLIRSKSQAEGSKNRANLKVFRIDPQSEVKFAPAANNS</sequence>
<feature type="transmembrane region" description="Helical" evidence="5">
    <location>
        <begin position="103"/>
        <end position="126"/>
    </location>
</feature>
<evidence type="ECO:0000259" key="6">
    <source>
        <dbReference type="Pfam" id="PF00520"/>
    </source>
</evidence>
<protein>
    <submittedName>
        <fullName evidence="7">Cacna1i protein</fullName>
    </submittedName>
</protein>
<dbReference type="InterPro" id="IPR011992">
    <property type="entry name" value="EF-hand-dom_pair"/>
</dbReference>
<feature type="domain" description="Ion transport" evidence="6">
    <location>
        <begin position="2"/>
        <end position="125"/>
    </location>
</feature>